<accession>A0A5S9QIB7</accession>
<feature type="compositionally biased region" description="Polar residues" evidence="1">
    <location>
        <begin position="379"/>
        <end position="398"/>
    </location>
</feature>
<dbReference type="GO" id="GO:0016740">
    <property type="term" value="F:transferase activity"/>
    <property type="evidence" value="ECO:0007669"/>
    <property type="project" value="UniProtKB-KW"/>
</dbReference>
<dbReference type="Proteomes" id="UP000441399">
    <property type="component" value="Unassembled WGS sequence"/>
</dbReference>
<dbReference type="OrthoDB" id="9814092at2"/>
<feature type="compositionally biased region" description="Basic and acidic residues" evidence="1">
    <location>
        <begin position="430"/>
        <end position="439"/>
    </location>
</feature>
<evidence type="ECO:0000256" key="2">
    <source>
        <dbReference type="SAM" id="SignalP"/>
    </source>
</evidence>
<dbReference type="AlphaFoldDB" id="A0A5S9QIB7"/>
<keyword evidence="2" id="KW-0732">Signal</keyword>
<dbReference type="SUPFAM" id="SSF56024">
    <property type="entry name" value="Phospholipase D/nuclease"/>
    <property type="match status" value="1"/>
</dbReference>
<reference evidence="3 4" key="1">
    <citation type="submission" date="2019-11" db="EMBL/GenBank/DDBJ databases">
        <authorList>
            <person name="Holert J."/>
        </authorList>
    </citation>
    <scope>NUCLEOTIDE SEQUENCE [LARGE SCALE GENOMIC DNA]</scope>
    <source>
        <strain evidence="3">SB11_3</strain>
    </source>
</reference>
<dbReference type="PROSITE" id="PS51257">
    <property type="entry name" value="PROKAR_LIPOPROTEIN"/>
    <property type="match status" value="1"/>
</dbReference>
<organism evidence="3 4">
    <name type="scientific">BD1-7 clade bacterium</name>
    <dbReference type="NCBI Taxonomy" id="2029982"/>
    <lineage>
        <taxon>Bacteria</taxon>
        <taxon>Pseudomonadati</taxon>
        <taxon>Pseudomonadota</taxon>
        <taxon>Gammaproteobacteria</taxon>
        <taxon>Cellvibrionales</taxon>
        <taxon>Spongiibacteraceae</taxon>
        <taxon>BD1-7 clade</taxon>
    </lineage>
</organism>
<protein>
    <submittedName>
        <fullName evidence="3">Cardiolipin synthase C</fullName>
        <ecNumber evidence="3">2.7.8.-</ecNumber>
    </submittedName>
</protein>
<name>A0A5S9QIB7_9GAMM</name>
<keyword evidence="3" id="KW-0808">Transferase</keyword>
<feature type="chain" id="PRO_5024894401" evidence="2">
    <location>
        <begin position="17"/>
        <end position="559"/>
    </location>
</feature>
<evidence type="ECO:0000256" key="1">
    <source>
        <dbReference type="SAM" id="MobiDB-lite"/>
    </source>
</evidence>
<proteinExistence type="predicted"/>
<dbReference type="Gene3D" id="3.30.870.10">
    <property type="entry name" value="Endonuclease Chain A"/>
    <property type="match status" value="1"/>
</dbReference>
<evidence type="ECO:0000313" key="4">
    <source>
        <dbReference type="Proteomes" id="UP000441399"/>
    </source>
</evidence>
<evidence type="ECO:0000313" key="3">
    <source>
        <dbReference type="EMBL" id="CAA0118521.1"/>
    </source>
</evidence>
<dbReference type="EC" id="2.7.8.-" evidence="3"/>
<feature type="signal peptide" evidence="2">
    <location>
        <begin position="1"/>
        <end position="16"/>
    </location>
</feature>
<keyword evidence="4" id="KW-1185">Reference proteome</keyword>
<gene>
    <name evidence="3" type="primary">clsC</name>
    <name evidence="3" type="ORF">OPDIPICF_02120</name>
</gene>
<sequence>MNKVVLGILPALLATACTTQSVGTTNLENVQEILGTKLGQKLDIGALVSSRLGSDEKLFRQLPSAKTSITIKLALITQAVETIAVTSEWISEDGVSTVITDALVAAADRGVDVRVVFDGRGVVETSANLQRLLAAENVSVAVYKPEKSLGDKVAQSFDPLAADAVQTPLQLNLLVVDDLAAVAGARSWLQSDYKAQAVLLVRSDYLIIGEDVDVLDQAVEVYSANAHLLKPEAGSPSTSTQQRLPSYLTPESTLSENLELVLSNVNDSQWFNGDLCVATPKSLSMSEGDDCRSAFSKPAASMTILATYPIVGEDGLSWLKGRIDNDQKVSIVGNSLSASKSLPLFASYSADRKSLLGLGVELYEMKPLVLDGVKKQSGSDHSGQGVSTDDQEIVNSAQEESDASDKDFTWFKFGLDNKRQKQKPPSATNKSEKTKSDKADKIVDRVGAKAILLPNRLFVGSVNVSFGDEEASGLLFSGSKLSEVLKNNLSDTLKERAYQLEYAFSPSAAPGKNRAKKSAYSVEWVDLETGKGETSEPGSSIWDRLGVDVLQVFSGDSEI</sequence>
<feature type="region of interest" description="Disordered" evidence="1">
    <location>
        <begin position="374"/>
        <end position="404"/>
    </location>
</feature>
<dbReference type="EMBL" id="CACSIO010000034">
    <property type="protein sequence ID" value="CAA0118521.1"/>
    <property type="molecule type" value="Genomic_DNA"/>
</dbReference>
<feature type="region of interest" description="Disordered" evidence="1">
    <location>
        <begin position="418"/>
        <end position="439"/>
    </location>
</feature>